<dbReference type="InterPro" id="IPR018247">
    <property type="entry name" value="EF_Hand_1_Ca_BS"/>
</dbReference>
<dbReference type="InterPro" id="IPR043520">
    <property type="entry name" value="SPT21"/>
</dbReference>
<reference evidence="5 6" key="1">
    <citation type="submission" date="2017-08" db="EMBL/GenBank/DDBJ databases">
        <title>Acidophilic green algal genome provides insights into adaptation to an acidic environment.</title>
        <authorList>
            <person name="Hirooka S."/>
            <person name="Hirose Y."/>
            <person name="Kanesaki Y."/>
            <person name="Higuchi S."/>
            <person name="Fujiwara T."/>
            <person name="Onuma R."/>
            <person name="Era A."/>
            <person name="Ohbayashi R."/>
            <person name="Uzuka A."/>
            <person name="Nozaki H."/>
            <person name="Yoshikawa H."/>
            <person name="Miyagishima S.Y."/>
        </authorList>
    </citation>
    <scope>NUCLEOTIDE SEQUENCE [LARGE SCALE GENOMIC DNA]</scope>
    <source>
        <strain evidence="5 6">NIES-2499</strain>
    </source>
</reference>
<dbReference type="STRING" id="1157962.A0A250XI52"/>
<dbReference type="AlphaFoldDB" id="A0A250XI52"/>
<keyword evidence="1" id="KW-0677">Repeat</keyword>
<comment type="caution">
    <text evidence="5">The sequence shown here is derived from an EMBL/GenBank/DDBJ whole genome shotgun (WGS) entry which is preliminary data.</text>
</comment>
<dbReference type="FunFam" id="1.10.238.10:FF:000178">
    <property type="entry name" value="Calmodulin-2 A"/>
    <property type="match status" value="1"/>
</dbReference>
<dbReference type="EMBL" id="BEGY01000085">
    <property type="protein sequence ID" value="GAX82767.1"/>
    <property type="molecule type" value="Genomic_DNA"/>
</dbReference>
<evidence type="ECO:0000313" key="5">
    <source>
        <dbReference type="EMBL" id="GAX82767.1"/>
    </source>
</evidence>
<dbReference type="GO" id="GO:0005509">
    <property type="term" value="F:calcium ion binding"/>
    <property type="evidence" value="ECO:0007669"/>
    <property type="project" value="InterPro"/>
</dbReference>
<dbReference type="OrthoDB" id="429467at2759"/>
<dbReference type="PANTHER" id="PTHR47500:SF3">
    <property type="entry name" value="EF-HAND DOMAIN-CONTAINING PROTEIN"/>
    <property type="match status" value="1"/>
</dbReference>
<dbReference type="PROSITE" id="PS00018">
    <property type="entry name" value="EF_HAND_1"/>
    <property type="match status" value="1"/>
</dbReference>
<dbReference type="InterPro" id="IPR002048">
    <property type="entry name" value="EF_hand_dom"/>
</dbReference>
<keyword evidence="2" id="KW-0106">Calcium</keyword>
<name>A0A250XI52_9CHLO</name>
<gene>
    <name evidence="5" type="ORF">CEUSTIGMA_g10193.t1</name>
</gene>
<evidence type="ECO:0000313" key="6">
    <source>
        <dbReference type="Proteomes" id="UP000232323"/>
    </source>
</evidence>
<dbReference type="Gene3D" id="1.10.238.10">
    <property type="entry name" value="EF-hand"/>
    <property type="match status" value="1"/>
</dbReference>
<feature type="region of interest" description="Disordered" evidence="3">
    <location>
        <begin position="282"/>
        <end position="302"/>
    </location>
</feature>
<dbReference type="Proteomes" id="UP000232323">
    <property type="component" value="Unassembled WGS sequence"/>
</dbReference>
<dbReference type="GO" id="GO:0043226">
    <property type="term" value="C:organelle"/>
    <property type="evidence" value="ECO:0007669"/>
    <property type="project" value="UniProtKB-ARBA"/>
</dbReference>
<feature type="domain" description="EF-hand" evidence="4">
    <location>
        <begin position="59"/>
        <end position="94"/>
    </location>
</feature>
<dbReference type="CDD" id="cd00051">
    <property type="entry name" value="EFh"/>
    <property type="match status" value="1"/>
</dbReference>
<protein>
    <recommendedName>
        <fullName evidence="4">EF-hand domain-containing protein</fullName>
    </recommendedName>
</protein>
<dbReference type="PROSITE" id="PS50222">
    <property type="entry name" value="EF_HAND_2"/>
    <property type="match status" value="2"/>
</dbReference>
<feature type="domain" description="EF-hand" evidence="4">
    <location>
        <begin position="95"/>
        <end position="130"/>
    </location>
</feature>
<evidence type="ECO:0000256" key="1">
    <source>
        <dbReference type="ARBA" id="ARBA00022737"/>
    </source>
</evidence>
<evidence type="ECO:0000256" key="2">
    <source>
        <dbReference type="ARBA" id="ARBA00022837"/>
    </source>
</evidence>
<evidence type="ECO:0000256" key="3">
    <source>
        <dbReference type="SAM" id="MobiDB-lite"/>
    </source>
</evidence>
<dbReference type="Pfam" id="PF13499">
    <property type="entry name" value="EF-hand_7"/>
    <property type="match status" value="1"/>
</dbReference>
<organism evidence="5 6">
    <name type="scientific">Chlamydomonas eustigma</name>
    <dbReference type="NCBI Taxonomy" id="1157962"/>
    <lineage>
        <taxon>Eukaryota</taxon>
        <taxon>Viridiplantae</taxon>
        <taxon>Chlorophyta</taxon>
        <taxon>core chlorophytes</taxon>
        <taxon>Chlorophyceae</taxon>
        <taxon>CS clade</taxon>
        <taxon>Chlamydomonadales</taxon>
        <taxon>Chlamydomonadaceae</taxon>
        <taxon>Chlamydomonas</taxon>
    </lineage>
</organism>
<proteinExistence type="predicted"/>
<accession>A0A250XI52</accession>
<sequence length="504" mass="55127">MVMTARERNGPPSEHFDAVSTLSPNLKLDIREYVPTLHIDIAKWLKKHGKLVRPKLTDRQREELEQVFKLMDDDGSGAIDVEELGAAFKLLGFQLTKNEILELMKDVDEDQSGELDFSGFLEIMTHTLHQMTEQKKKGDQIPFALMATAYRRKKILEDVLVNTQQSLGGIVQTGIDDEERAKEHETARKVAEAEAEARAALGVLANMHPNGDLMRTSEMTKLDPLLLADTFGKEELHAVAQLYSLKQKHAHRAGDKKSCPSLPFKGAYSAQKTMVLREGTGPALSREAREGTGPALSADSSAFMSRKGSVQAKLCYEDNIDDKRMKGVSLTTHRATESGLTHAAACLSAHHISAAHRVSKVCKHDVLPSALGLSRNSYPQLMWRATAQTSEGITRPGQAGRERVTLPTLLKHYPRGGPIGRSSCQSVGRYVGSAESTIIKGLTSADEVWLLFSKKPVSSSSSVMLPVKGKRLPLAVLDSLPALPTLKGNKQGSLTLLGRSLTTL</sequence>
<dbReference type="SUPFAM" id="SSF47473">
    <property type="entry name" value="EF-hand"/>
    <property type="match status" value="1"/>
</dbReference>
<dbReference type="SMART" id="SM00054">
    <property type="entry name" value="EFh"/>
    <property type="match status" value="2"/>
</dbReference>
<keyword evidence="6" id="KW-1185">Reference proteome</keyword>
<dbReference type="InterPro" id="IPR011992">
    <property type="entry name" value="EF-hand-dom_pair"/>
</dbReference>
<evidence type="ECO:0000259" key="4">
    <source>
        <dbReference type="PROSITE" id="PS50222"/>
    </source>
</evidence>
<dbReference type="PANTHER" id="PTHR47500">
    <property type="entry name" value="EF-HAND CALCIUM-BINDING DOMAIN-CONTAINING PROTEIN"/>
    <property type="match status" value="1"/>
</dbReference>